<keyword evidence="2" id="KW-1185">Reference proteome</keyword>
<name>A0A7E4VYE4_PANRE</name>
<protein>
    <submittedName>
        <fullName evidence="3">Methyltransf_FA domain-containing protein</fullName>
    </submittedName>
</protein>
<organism evidence="2 3">
    <name type="scientific">Panagrellus redivivus</name>
    <name type="common">Microworm</name>
    <dbReference type="NCBI Taxonomy" id="6233"/>
    <lineage>
        <taxon>Eukaryota</taxon>
        <taxon>Metazoa</taxon>
        <taxon>Ecdysozoa</taxon>
        <taxon>Nematoda</taxon>
        <taxon>Chromadorea</taxon>
        <taxon>Rhabditida</taxon>
        <taxon>Tylenchina</taxon>
        <taxon>Panagrolaimomorpha</taxon>
        <taxon>Panagrolaimoidea</taxon>
        <taxon>Panagrolaimidae</taxon>
        <taxon>Panagrellus</taxon>
    </lineage>
</organism>
<accession>A0A7E4VYE4</accession>
<evidence type="ECO:0000313" key="3">
    <source>
        <dbReference type="WBParaSite" id="Pan_g468.t1"/>
    </source>
</evidence>
<dbReference type="WBParaSite" id="Pan_g468.t1">
    <property type="protein sequence ID" value="Pan_g468.t1"/>
    <property type="gene ID" value="Pan_g468"/>
</dbReference>
<evidence type="ECO:0000256" key="1">
    <source>
        <dbReference type="SAM" id="SignalP"/>
    </source>
</evidence>
<keyword evidence="1" id="KW-0732">Signal</keyword>
<reference evidence="3" key="2">
    <citation type="submission" date="2020-10" db="UniProtKB">
        <authorList>
            <consortium name="WormBaseParasite"/>
        </authorList>
    </citation>
    <scope>IDENTIFICATION</scope>
</reference>
<proteinExistence type="predicted"/>
<evidence type="ECO:0000313" key="2">
    <source>
        <dbReference type="Proteomes" id="UP000492821"/>
    </source>
</evidence>
<dbReference type="Proteomes" id="UP000492821">
    <property type="component" value="Unassembled WGS sequence"/>
</dbReference>
<feature type="chain" id="PRO_5028943328" evidence="1">
    <location>
        <begin position="19"/>
        <end position="242"/>
    </location>
</feature>
<reference evidence="2" key="1">
    <citation type="journal article" date="2013" name="Genetics">
        <title>The draft genome and transcriptome of Panagrellus redivivus are shaped by the harsh demands of a free-living lifestyle.</title>
        <authorList>
            <person name="Srinivasan J."/>
            <person name="Dillman A.R."/>
            <person name="Macchietto M.G."/>
            <person name="Heikkinen L."/>
            <person name="Lakso M."/>
            <person name="Fracchia K.M."/>
            <person name="Antoshechkin I."/>
            <person name="Mortazavi A."/>
            <person name="Wong G."/>
            <person name="Sternberg P.W."/>
        </authorList>
    </citation>
    <scope>NUCLEOTIDE SEQUENCE [LARGE SCALE GENOMIC DNA]</scope>
    <source>
        <strain evidence="2">MT8872</strain>
    </source>
</reference>
<sequence length="242" mass="27426">MTVLLYLILICCITSTSGATFGKLLPDPFKLEDRLIEAGDTYDLIGPTSRIPKNHSKYLSFNHENKLIVDSAGTSVQFLVAVKGDNNSIYFEIPYTRKLRNCEGVITIHYDGTGIPHTTKGDFTDSLLWFYTSSLHGRLRGWIQMNGQFSPFPVPTLFREFEPGWRLVCRLRNANKGRDIKCTTYAGKYVQSEAYYTADFSFLLVKPFPGRSDLKQVLLRVSGKLCDAPLMIHDAQVLIRKK</sequence>
<dbReference type="AlphaFoldDB" id="A0A7E4VYE4"/>
<feature type="signal peptide" evidence="1">
    <location>
        <begin position="1"/>
        <end position="18"/>
    </location>
</feature>